<dbReference type="InterPro" id="IPR005720">
    <property type="entry name" value="Dihydroorotate_DH_cat"/>
</dbReference>
<feature type="binding site" evidence="9">
    <location>
        <position position="21"/>
    </location>
    <ligand>
        <name>FMN</name>
        <dbReference type="ChEBI" id="CHEBI:58210"/>
    </ligand>
</feature>
<dbReference type="Gene3D" id="3.20.20.70">
    <property type="entry name" value="Aldolase class I"/>
    <property type="match status" value="1"/>
</dbReference>
<dbReference type="EC" id="1.3.-.-" evidence="9"/>
<feature type="binding site" evidence="9">
    <location>
        <begin position="190"/>
        <end position="191"/>
    </location>
    <ligand>
        <name>substrate</name>
    </ligand>
</feature>
<accession>A0A7L9FIK7</accession>
<evidence type="ECO:0000256" key="1">
    <source>
        <dbReference type="ARBA" id="ARBA00004496"/>
    </source>
</evidence>
<name>A0A7L9FIK7_9CREN</name>
<evidence type="ECO:0000256" key="2">
    <source>
        <dbReference type="ARBA" id="ARBA00004725"/>
    </source>
</evidence>
<dbReference type="InterPro" id="IPR001295">
    <property type="entry name" value="Dihydroorotate_DH_CS"/>
</dbReference>
<dbReference type="InterPro" id="IPR053488">
    <property type="entry name" value="DHODH_Type1"/>
</dbReference>
<comment type="pathway">
    <text evidence="2 9">Pyrimidine metabolism; UMP biosynthesis via de novo pathway.</text>
</comment>
<comment type="similarity">
    <text evidence="3 9">Belongs to the dihydroorotate dehydrogenase family. Type 1 subfamily.</text>
</comment>
<evidence type="ECO:0000256" key="6">
    <source>
        <dbReference type="ARBA" id="ARBA00022643"/>
    </source>
</evidence>
<keyword evidence="8 9" id="KW-0560">Oxidoreductase</keyword>
<dbReference type="UniPathway" id="UPA00070"/>
<dbReference type="InterPro" id="IPR013785">
    <property type="entry name" value="Aldolase_TIM"/>
</dbReference>
<dbReference type="PROSITE" id="PS00912">
    <property type="entry name" value="DHODEHASE_2"/>
    <property type="match status" value="1"/>
</dbReference>
<dbReference type="PANTHER" id="PTHR48109">
    <property type="entry name" value="DIHYDROOROTATE DEHYDROGENASE (QUINONE), MITOCHONDRIAL-RELATED"/>
    <property type="match status" value="1"/>
</dbReference>
<comment type="catalytic activity">
    <reaction evidence="9">
        <text>(S)-dihydroorotate + A = orotate + AH2</text>
        <dbReference type="Rhea" id="RHEA:18073"/>
        <dbReference type="ChEBI" id="CHEBI:13193"/>
        <dbReference type="ChEBI" id="CHEBI:17499"/>
        <dbReference type="ChEBI" id="CHEBI:30839"/>
        <dbReference type="ChEBI" id="CHEBI:30864"/>
    </reaction>
</comment>
<dbReference type="GO" id="GO:0005737">
    <property type="term" value="C:cytoplasm"/>
    <property type="evidence" value="ECO:0007669"/>
    <property type="project" value="UniProtKB-SubCell"/>
</dbReference>
<dbReference type="PIRSF" id="PIRSF000164">
    <property type="entry name" value="DHO_oxidase"/>
    <property type="match status" value="1"/>
</dbReference>
<reference evidence="11 12" key="1">
    <citation type="submission" date="2020-10" db="EMBL/GenBank/DDBJ databases">
        <title>Thermofilum lucidum 3507LT sp. nov. a novel member of Thermofilaceae family isolated from Chile hot spring, and proposal of description order Thermofilales.</title>
        <authorList>
            <person name="Zayulina K.S."/>
            <person name="Elcheninov A.G."/>
            <person name="Toshchakov S.V."/>
            <person name="Kublanov I.V."/>
        </authorList>
    </citation>
    <scope>NUCLEOTIDE SEQUENCE [LARGE SCALE GENOMIC DNA]</scope>
    <source>
        <strain evidence="11 12">3507LT</strain>
    </source>
</reference>
<evidence type="ECO:0000256" key="8">
    <source>
        <dbReference type="ARBA" id="ARBA00023002"/>
    </source>
</evidence>
<feature type="binding site" evidence="9">
    <location>
        <position position="189"/>
    </location>
    <ligand>
        <name>FMN</name>
        <dbReference type="ChEBI" id="CHEBI:58210"/>
    </ligand>
</feature>
<dbReference type="InterPro" id="IPR012135">
    <property type="entry name" value="Dihydroorotate_DH_1_2"/>
</dbReference>
<dbReference type="GO" id="GO:0004152">
    <property type="term" value="F:dihydroorotate dehydrogenase activity"/>
    <property type="evidence" value="ECO:0007669"/>
    <property type="project" value="UniProtKB-UniRule"/>
</dbReference>
<dbReference type="GO" id="GO:0044205">
    <property type="term" value="P:'de novo' UMP biosynthetic process"/>
    <property type="evidence" value="ECO:0007669"/>
    <property type="project" value="UniProtKB-UniRule"/>
</dbReference>
<dbReference type="RefSeq" id="WP_192819164.1">
    <property type="nucleotide sequence ID" value="NZ_CP062310.1"/>
</dbReference>
<feature type="binding site" evidence="9">
    <location>
        <position position="45"/>
    </location>
    <ligand>
        <name>substrate</name>
    </ligand>
</feature>
<feature type="binding site" evidence="9">
    <location>
        <begin position="264"/>
        <end position="265"/>
    </location>
    <ligand>
        <name>FMN</name>
        <dbReference type="ChEBI" id="CHEBI:58210"/>
    </ligand>
</feature>
<dbReference type="KEGG" id="thel:IG193_01650"/>
<dbReference type="InterPro" id="IPR050074">
    <property type="entry name" value="DHO_dehydrogenase"/>
</dbReference>
<feature type="domain" description="Dihydroorotate dehydrogenase catalytic" evidence="10">
    <location>
        <begin position="4"/>
        <end position="286"/>
    </location>
</feature>
<dbReference type="GO" id="GO:0006207">
    <property type="term" value="P:'de novo' pyrimidine nucleobase biosynthetic process"/>
    <property type="evidence" value="ECO:0007669"/>
    <property type="project" value="InterPro"/>
</dbReference>
<comment type="subcellular location">
    <subcellularLocation>
        <location evidence="1 9">Cytoplasm</location>
    </subcellularLocation>
</comment>
<dbReference type="InterPro" id="IPR033888">
    <property type="entry name" value="DHOD_1B"/>
</dbReference>
<keyword evidence="4 9" id="KW-0963">Cytoplasm</keyword>
<comment type="cofactor">
    <cofactor evidence="9">
        <name>FMN</name>
        <dbReference type="ChEBI" id="CHEBI:58210"/>
    </cofactor>
    <text evidence="9">Binds 1 FMN per subunit.</text>
</comment>
<dbReference type="Pfam" id="PF01180">
    <property type="entry name" value="DHO_dh"/>
    <property type="match status" value="1"/>
</dbReference>
<feature type="binding site" evidence="9">
    <location>
        <begin position="242"/>
        <end position="243"/>
    </location>
    <ligand>
        <name>FMN</name>
        <dbReference type="ChEBI" id="CHEBI:58210"/>
    </ligand>
</feature>
<evidence type="ECO:0000256" key="9">
    <source>
        <dbReference type="HAMAP-Rule" id="MF_00224"/>
    </source>
</evidence>
<dbReference type="NCBIfam" id="NF041011">
    <property type="entry name" value="dihydoor_dh_Arch"/>
    <property type="match status" value="1"/>
</dbReference>
<feature type="binding site" evidence="9">
    <location>
        <position position="164"/>
    </location>
    <ligand>
        <name>FMN</name>
        <dbReference type="ChEBI" id="CHEBI:58210"/>
    </ligand>
</feature>
<keyword evidence="12" id="KW-1185">Reference proteome</keyword>
<gene>
    <name evidence="9" type="primary">pyrD</name>
    <name evidence="11" type="ORF">IG193_01650</name>
</gene>
<dbReference type="CDD" id="cd04740">
    <property type="entry name" value="DHOD_1B_like"/>
    <property type="match status" value="1"/>
</dbReference>
<evidence type="ECO:0000259" key="10">
    <source>
        <dbReference type="Pfam" id="PF01180"/>
    </source>
</evidence>
<evidence type="ECO:0000256" key="3">
    <source>
        <dbReference type="ARBA" id="ARBA00008008"/>
    </source>
</evidence>
<dbReference type="PANTHER" id="PTHR48109:SF1">
    <property type="entry name" value="DIHYDROOROTATE DEHYDROGENASE (FUMARATE)"/>
    <property type="match status" value="1"/>
</dbReference>
<dbReference type="AlphaFoldDB" id="A0A7L9FIK7"/>
<dbReference type="FunCoup" id="A0A7L9FIK7">
    <property type="interactions" value="43"/>
</dbReference>
<keyword evidence="6 9" id="KW-0288">FMN</keyword>
<proteinExistence type="inferred from homology"/>
<evidence type="ECO:0000313" key="11">
    <source>
        <dbReference type="EMBL" id="QOJ79192.1"/>
    </source>
</evidence>
<dbReference type="PROSITE" id="PS00911">
    <property type="entry name" value="DHODEHASE_1"/>
    <property type="match status" value="1"/>
</dbReference>
<dbReference type="NCBIfam" id="NF005574">
    <property type="entry name" value="PRK07259.1"/>
    <property type="match status" value="1"/>
</dbReference>
<organism evidence="11 12">
    <name type="scientific">Infirmifilum lucidum</name>
    <dbReference type="NCBI Taxonomy" id="2776706"/>
    <lineage>
        <taxon>Archaea</taxon>
        <taxon>Thermoproteota</taxon>
        <taxon>Thermoprotei</taxon>
        <taxon>Thermofilales</taxon>
        <taxon>Thermofilaceae</taxon>
        <taxon>Infirmifilum</taxon>
    </lineage>
</organism>
<evidence type="ECO:0000256" key="4">
    <source>
        <dbReference type="ARBA" id="ARBA00022490"/>
    </source>
</evidence>
<feature type="active site" description="Nucleophile" evidence="9">
    <location>
        <position position="129"/>
    </location>
</feature>
<keyword evidence="5 9" id="KW-0285">Flavoprotein</keyword>
<dbReference type="GeneID" id="59148560"/>
<sequence>MPSLEVELAGLRLRNPTVLASGILGTSASMAKRVEEAGAGGFTTKTITLEARRGYDNPTFVELEHGFLNAIGLANPGIEAFCQEIRAMRASLSIPVILSAGGGSLEEFVRVAVRGVECGAQAVELNVSCPHVKGMGAEIGDNPDLVARIVEEVRGSTGVSVFVKLSPHHNYIKVAGKALGAGASGLTAINTVRGMAIDVYARRPVLSNRFGGYSGPGIRPIAVKVVYDLYREYSDVPIIGVGGVDSWQAAVEMMLAGATAVGVGSSIARRNLSLFSEITQGLARYLEEEGFASAREIVGLAHKD</sequence>
<dbReference type="InParanoid" id="A0A7L9FIK7"/>
<dbReference type="EMBL" id="CP062310">
    <property type="protein sequence ID" value="QOJ79192.1"/>
    <property type="molecule type" value="Genomic_DNA"/>
</dbReference>
<protein>
    <recommendedName>
        <fullName evidence="9">Dihydroorotate dehydrogenase</fullName>
        <shortName evidence="9">DHOD</shortName>
        <shortName evidence="9">DHODase</shortName>
        <shortName evidence="9">DHOdehase</shortName>
        <ecNumber evidence="9">1.3.-.-</ecNumber>
    </recommendedName>
</protein>
<comment type="function">
    <text evidence="9">Catalyzes the conversion of dihydroorotate to orotate.</text>
</comment>
<dbReference type="InterPro" id="IPR024920">
    <property type="entry name" value="Dihydroorotate_DH_1"/>
</dbReference>
<dbReference type="FunFam" id="3.20.20.70:FF:000027">
    <property type="entry name" value="Dihydropyrimidine dehydrogenase [NADP(+)]"/>
    <property type="match status" value="1"/>
</dbReference>
<dbReference type="SUPFAM" id="SSF51395">
    <property type="entry name" value="FMN-linked oxidoreductases"/>
    <property type="match status" value="1"/>
</dbReference>
<feature type="binding site" evidence="9">
    <location>
        <position position="126"/>
    </location>
    <ligand>
        <name>FMN</name>
        <dbReference type="ChEBI" id="CHEBI:58210"/>
    </ligand>
</feature>
<dbReference type="HAMAP" id="MF_00224">
    <property type="entry name" value="DHO_dh_type1"/>
    <property type="match status" value="1"/>
</dbReference>
<feature type="binding site" evidence="9">
    <location>
        <position position="215"/>
    </location>
    <ligand>
        <name>FMN</name>
        <dbReference type="ChEBI" id="CHEBI:58210"/>
    </ligand>
</feature>
<feature type="binding site" evidence="9">
    <location>
        <begin position="45"/>
        <end position="46"/>
    </location>
    <ligand>
        <name>FMN</name>
        <dbReference type="ChEBI" id="CHEBI:58210"/>
    </ligand>
</feature>
<comment type="caution">
    <text evidence="9">Lacks conserved residue(s) required for the propagation of feature annotation.</text>
</comment>
<keyword evidence="7 9" id="KW-0665">Pyrimidine biosynthesis</keyword>
<dbReference type="Proteomes" id="UP000594121">
    <property type="component" value="Chromosome"/>
</dbReference>
<evidence type="ECO:0000313" key="12">
    <source>
        <dbReference type="Proteomes" id="UP000594121"/>
    </source>
</evidence>
<evidence type="ECO:0000256" key="5">
    <source>
        <dbReference type="ARBA" id="ARBA00022630"/>
    </source>
</evidence>
<feature type="binding site" evidence="9">
    <location>
        <position position="126"/>
    </location>
    <ligand>
        <name>substrate</name>
    </ligand>
</feature>
<dbReference type="NCBIfam" id="TIGR01037">
    <property type="entry name" value="pyrD_sub1_fam"/>
    <property type="match status" value="1"/>
</dbReference>
<feature type="binding site" evidence="9">
    <location>
        <begin position="69"/>
        <end position="73"/>
    </location>
    <ligand>
        <name>substrate</name>
    </ligand>
</feature>
<dbReference type="InterPro" id="IPR049622">
    <property type="entry name" value="Dihydroorotate_DH_I"/>
</dbReference>
<evidence type="ECO:0000256" key="7">
    <source>
        <dbReference type="ARBA" id="ARBA00022975"/>
    </source>
</evidence>